<dbReference type="PANTHER" id="PTHR46481:SF10">
    <property type="entry name" value="ZINC FINGER BED DOMAIN-CONTAINING PROTEIN 39"/>
    <property type="match status" value="1"/>
</dbReference>
<evidence type="ECO:0000256" key="1">
    <source>
        <dbReference type="ARBA" id="ARBA00004123"/>
    </source>
</evidence>
<dbReference type="InterPro" id="IPR012337">
    <property type="entry name" value="RNaseH-like_sf"/>
</dbReference>
<dbReference type="GO" id="GO:0008270">
    <property type="term" value="F:zinc ion binding"/>
    <property type="evidence" value="ECO:0007669"/>
    <property type="project" value="UniProtKB-KW"/>
</dbReference>
<dbReference type="AlphaFoldDB" id="A0A1W0A9R7"/>
<comment type="subcellular location">
    <subcellularLocation>
        <location evidence="1">Nucleus</location>
    </subcellularLocation>
</comment>
<evidence type="ECO:0000313" key="8">
    <source>
        <dbReference type="EMBL" id="OQS06760.1"/>
    </source>
</evidence>
<gene>
    <name evidence="8" type="ORF">THRCLA_20293</name>
</gene>
<keyword evidence="2" id="KW-0479">Metal-binding</keyword>
<dbReference type="SUPFAM" id="SSF140996">
    <property type="entry name" value="Hermes dimerisation domain"/>
    <property type="match status" value="1"/>
</dbReference>
<proteinExistence type="predicted"/>
<keyword evidence="3" id="KW-0863">Zinc-finger</keyword>
<keyword evidence="5" id="KW-0539">Nucleus</keyword>
<evidence type="ECO:0000256" key="2">
    <source>
        <dbReference type="ARBA" id="ARBA00022723"/>
    </source>
</evidence>
<keyword evidence="9" id="KW-1185">Reference proteome</keyword>
<name>A0A1W0A9R7_9STRA</name>
<protein>
    <recommendedName>
        <fullName evidence="7">HAT C-terminal dimerisation domain-containing protein</fullName>
    </recommendedName>
</protein>
<evidence type="ECO:0000256" key="4">
    <source>
        <dbReference type="ARBA" id="ARBA00022833"/>
    </source>
</evidence>
<keyword evidence="4" id="KW-0862">Zinc</keyword>
<dbReference type="SUPFAM" id="SSF53098">
    <property type="entry name" value="Ribonuclease H-like"/>
    <property type="match status" value="1"/>
</dbReference>
<organism evidence="8 9">
    <name type="scientific">Thraustotheca clavata</name>
    <dbReference type="NCBI Taxonomy" id="74557"/>
    <lineage>
        <taxon>Eukaryota</taxon>
        <taxon>Sar</taxon>
        <taxon>Stramenopiles</taxon>
        <taxon>Oomycota</taxon>
        <taxon>Saprolegniomycetes</taxon>
        <taxon>Saprolegniales</taxon>
        <taxon>Achlyaceae</taxon>
        <taxon>Thraustotheca</taxon>
    </lineage>
</organism>
<dbReference type="InterPro" id="IPR008906">
    <property type="entry name" value="HATC_C_dom"/>
</dbReference>
<dbReference type="STRING" id="74557.A0A1W0A9R7"/>
<evidence type="ECO:0000256" key="5">
    <source>
        <dbReference type="ARBA" id="ARBA00023242"/>
    </source>
</evidence>
<dbReference type="PANTHER" id="PTHR46481">
    <property type="entry name" value="ZINC FINGER BED DOMAIN-CONTAINING PROTEIN 4"/>
    <property type="match status" value="1"/>
</dbReference>
<feature type="domain" description="HAT C-terminal dimerisation" evidence="7">
    <location>
        <begin position="702"/>
        <end position="749"/>
    </location>
</feature>
<evidence type="ECO:0000256" key="6">
    <source>
        <dbReference type="SAM" id="MobiDB-lite"/>
    </source>
</evidence>
<sequence>MERGFLAHPRPSDGLGSLKAKLQASLSQGDDEYIVKSNPGFKKAVCWQRFGHIYYRESGELVKLDEDTAFVACYVCRTVYSFKSKNGTTTIMAHRCLHERKTKIQSVEKPRKIKNPELDALKKEIHHALTTRDTLVGYTLEDNSNATKSECWKKFAYVFLNGIQLHAFDSAFVACRECFVVYQYKVRNGTSTMTTHVCGDDNKRSISDENSIENSSKRMKVTTSAGQVDAIKQAIANSLQQDGKDYTLLPNPNERNAVCWQRFGFFYRDGNLVSDENQENKYVGCYDCNAIYIYKGDTAQLLAHICSRQPSEKLKDSILTASLSFIQNHNLPLDLLESNGFQRFLQHVFHLGKSWSRPLDALLPDMKNIQTKLKAQTLMIRTVLSARLMMLSNDSVSFGLSVFPMQECIVVTAHFIDSDFELHDRILNTHPTLDGAIDATMALYNISPKILPFTTTFVSWNQSQFHQCPILVLNGILTTIFNPKLWPKVLLKAYSFLSGDEPTIEFLSKIECSIASSNKVSLTWPNVASTIGILLAKCNENIPSEVLLKDELLEFQRLVELFIEATKAFEQKGVPTIHTACYWKHALSQYCSSGQTVAPVMERIKAIALHLLDKWELTQTHILAALLDPGQKRRLHKFGVDTVKIAQAKDELKLRVDALTAQHPMTTKKSKKNTHAPSILSMYGDSSEDEAEIQESSDADTEISKYFDCPLLEDISTDLNPLLWWKCQQKRWPFLSKVARSVLCLPASIKPTSLKSVHPSEFFVLLFNRDLLSASYQQESFLI</sequence>
<dbReference type="GO" id="GO:0005634">
    <property type="term" value="C:nucleus"/>
    <property type="evidence" value="ECO:0007669"/>
    <property type="project" value="UniProtKB-SubCell"/>
</dbReference>
<dbReference type="EMBL" id="JNBS01000308">
    <property type="protein sequence ID" value="OQS06760.1"/>
    <property type="molecule type" value="Genomic_DNA"/>
</dbReference>
<feature type="region of interest" description="Disordered" evidence="6">
    <location>
        <begin position="665"/>
        <end position="699"/>
    </location>
</feature>
<comment type="caution">
    <text evidence="8">The sequence shown here is derived from an EMBL/GenBank/DDBJ whole genome shotgun (WGS) entry which is preliminary data.</text>
</comment>
<dbReference type="GO" id="GO:0046983">
    <property type="term" value="F:protein dimerization activity"/>
    <property type="evidence" value="ECO:0007669"/>
    <property type="project" value="InterPro"/>
</dbReference>
<accession>A0A1W0A9R7</accession>
<feature type="compositionally biased region" description="Acidic residues" evidence="6">
    <location>
        <begin position="686"/>
        <end position="699"/>
    </location>
</feature>
<dbReference type="Proteomes" id="UP000243217">
    <property type="component" value="Unassembled WGS sequence"/>
</dbReference>
<dbReference type="Pfam" id="PF05699">
    <property type="entry name" value="Dimer_Tnp_hAT"/>
    <property type="match status" value="1"/>
</dbReference>
<evidence type="ECO:0000313" key="9">
    <source>
        <dbReference type="Proteomes" id="UP000243217"/>
    </source>
</evidence>
<dbReference type="SMART" id="SM00614">
    <property type="entry name" value="ZnF_BED"/>
    <property type="match status" value="2"/>
</dbReference>
<evidence type="ECO:0000259" key="7">
    <source>
        <dbReference type="Pfam" id="PF05699"/>
    </source>
</evidence>
<dbReference type="OrthoDB" id="79007at2759"/>
<dbReference type="InterPro" id="IPR052035">
    <property type="entry name" value="ZnF_BED_domain_contain"/>
</dbReference>
<reference evidence="8 9" key="1">
    <citation type="journal article" date="2014" name="Genome Biol. Evol.">
        <title>The secreted proteins of Achlya hypogyna and Thraustotheca clavata identify the ancestral oomycete secretome and reveal gene acquisitions by horizontal gene transfer.</title>
        <authorList>
            <person name="Misner I."/>
            <person name="Blouin N."/>
            <person name="Leonard G."/>
            <person name="Richards T.A."/>
            <person name="Lane C.E."/>
        </authorList>
    </citation>
    <scope>NUCLEOTIDE SEQUENCE [LARGE SCALE GENOMIC DNA]</scope>
    <source>
        <strain evidence="8 9">ATCC 34112</strain>
    </source>
</reference>
<evidence type="ECO:0000256" key="3">
    <source>
        <dbReference type="ARBA" id="ARBA00022771"/>
    </source>
</evidence>